<dbReference type="Proteomes" id="UP000887159">
    <property type="component" value="Unassembled WGS sequence"/>
</dbReference>
<reference evidence="1" key="1">
    <citation type="submission" date="2020-08" db="EMBL/GenBank/DDBJ databases">
        <title>Multicomponent nature underlies the extraordinary mechanical properties of spider dragline silk.</title>
        <authorList>
            <person name="Kono N."/>
            <person name="Nakamura H."/>
            <person name="Mori M."/>
            <person name="Yoshida Y."/>
            <person name="Ohtoshi R."/>
            <person name="Malay A.D."/>
            <person name="Moran D.A.P."/>
            <person name="Tomita M."/>
            <person name="Numata K."/>
            <person name="Arakawa K."/>
        </authorList>
    </citation>
    <scope>NUCLEOTIDE SEQUENCE</scope>
</reference>
<organism evidence="1 2">
    <name type="scientific">Trichonephila clavipes</name>
    <name type="common">Golden silk orbweaver</name>
    <name type="synonym">Nephila clavipes</name>
    <dbReference type="NCBI Taxonomy" id="2585209"/>
    <lineage>
        <taxon>Eukaryota</taxon>
        <taxon>Metazoa</taxon>
        <taxon>Ecdysozoa</taxon>
        <taxon>Arthropoda</taxon>
        <taxon>Chelicerata</taxon>
        <taxon>Arachnida</taxon>
        <taxon>Araneae</taxon>
        <taxon>Araneomorphae</taxon>
        <taxon>Entelegynae</taxon>
        <taxon>Araneoidea</taxon>
        <taxon>Nephilidae</taxon>
        <taxon>Trichonephila</taxon>
    </lineage>
</organism>
<accession>A0A8X6R465</accession>
<dbReference type="GO" id="GO:0003676">
    <property type="term" value="F:nucleic acid binding"/>
    <property type="evidence" value="ECO:0007669"/>
    <property type="project" value="InterPro"/>
</dbReference>
<name>A0A8X6R465_TRICX</name>
<dbReference type="Gene3D" id="3.30.420.10">
    <property type="entry name" value="Ribonuclease H-like superfamily/Ribonuclease H"/>
    <property type="match status" value="1"/>
</dbReference>
<dbReference type="AlphaFoldDB" id="A0A8X6R465"/>
<evidence type="ECO:0000313" key="1">
    <source>
        <dbReference type="EMBL" id="GFX87815.1"/>
    </source>
</evidence>
<dbReference type="InterPro" id="IPR036397">
    <property type="entry name" value="RNaseH_sf"/>
</dbReference>
<proteinExistence type="predicted"/>
<keyword evidence="2" id="KW-1185">Reference proteome</keyword>
<evidence type="ECO:0000313" key="2">
    <source>
        <dbReference type="Proteomes" id="UP000887159"/>
    </source>
</evidence>
<dbReference type="EMBL" id="BMAU01021039">
    <property type="protein sequence ID" value="GFX87815.1"/>
    <property type="molecule type" value="Genomic_DNA"/>
</dbReference>
<comment type="caution">
    <text evidence="1">The sequence shown here is derived from an EMBL/GenBank/DDBJ whole genome shotgun (WGS) entry which is preliminary data.</text>
</comment>
<protein>
    <submittedName>
        <fullName evidence="1">Transposable element Tcb2 transposase</fullName>
    </submittedName>
</protein>
<gene>
    <name evidence="1" type="primary">NCL1_39436</name>
    <name evidence="1" type="ORF">TNCV_2190911</name>
</gene>
<sequence>MVWCAIAYNARSSLVLIHGTMTAQRYIHDILQPHVLPLMQRLPEAIFQEDNVRPHIARVSQICLLTATTLPWPTRSLDLSPIEHIWDRLFGTVSWASHEFERTRGMDTANMERNVSRHHTELVCLNA</sequence>